<dbReference type="Gene3D" id="2.160.10.10">
    <property type="entry name" value="Hexapeptide repeat proteins"/>
    <property type="match status" value="1"/>
</dbReference>
<keyword evidence="2" id="KW-1185">Reference proteome</keyword>
<dbReference type="AlphaFoldDB" id="A0A062V7A1"/>
<dbReference type="InterPro" id="IPR011004">
    <property type="entry name" value="Trimer_LpxA-like_sf"/>
</dbReference>
<organism evidence="1 2">
    <name type="scientific">Candidatus Methanoperedens nitratireducens</name>
    <dbReference type="NCBI Taxonomy" id="1392998"/>
    <lineage>
        <taxon>Archaea</taxon>
        <taxon>Methanobacteriati</taxon>
        <taxon>Methanobacteriota</taxon>
        <taxon>Stenosarchaea group</taxon>
        <taxon>Methanomicrobia</taxon>
        <taxon>Methanosarcinales</taxon>
        <taxon>ANME-2 cluster</taxon>
        <taxon>Candidatus Methanoperedentaceae</taxon>
        <taxon>Candidatus Methanoperedens</taxon>
    </lineage>
</organism>
<comment type="caution">
    <text evidence="1">The sequence shown here is derived from an EMBL/GenBank/DDBJ whole genome shotgun (WGS) entry which is preliminary data.</text>
</comment>
<protein>
    <submittedName>
        <fullName evidence="1">Isoleucine patch superfamily enzyme, carbonic anhydrase/acetyltransferase</fullName>
    </submittedName>
</protein>
<dbReference type="InterPro" id="IPR001451">
    <property type="entry name" value="Hexapep"/>
</dbReference>
<reference evidence="1 2" key="1">
    <citation type="journal article" date="2013" name="Nature">
        <title>Anaerobic oxidation of methane coupled to nitrate reduction in a novel archaeal lineage.</title>
        <authorList>
            <person name="Haroon M.F."/>
            <person name="Hu S."/>
            <person name="Shi Y."/>
            <person name="Imelfort M."/>
            <person name="Keller J."/>
            <person name="Hugenholtz P."/>
            <person name="Yuan Z."/>
            <person name="Tyson G.W."/>
        </authorList>
    </citation>
    <scope>NUCLEOTIDE SEQUENCE [LARGE SCALE GENOMIC DNA]</scope>
    <source>
        <strain evidence="1 2">ANME-2d</strain>
    </source>
</reference>
<evidence type="ECO:0000313" key="1">
    <source>
        <dbReference type="EMBL" id="KCZ71659.1"/>
    </source>
</evidence>
<dbReference type="InterPro" id="IPR050484">
    <property type="entry name" value="Transf_Hexapept/Carb_Anhydrase"/>
</dbReference>
<proteinExistence type="predicted"/>
<dbReference type="EMBL" id="JMIY01000005">
    <property type="protein sequence ID" value="KCZ71659.1"/>
    <property type="molecule type" value="Genomic_DNA"/>
</dbReference>
<dbReference type="PANTHER" id="PTHR13061:SF29">
    <property type="entry name" value="GAMMA CARBONIC ANHYDRASE-LIKE 1, MITOCHONDRIAL-RELATED"/>
    <property type="match status" value="1"/>
</dbReference>
<dbReference type="InterPro" id="IPR047324">
    <property type="entry name" value="LbH_gamma_CA-like"/>
</dbReference>
<dbReference type="Pfam" id="PF00132">
    <property type="entry name" value="Hexapep"/>
    <property type="match status" value="1"/>
</dbReference>
<sequence>MGFNPEKIEGVDMLYPVGDRRPSISEDVFIAETACVVGDVSIGERSSVWYNSVIRGDRRKVRIGRGCNIQDNAVIHADETDIEIGDDVTVGHGSIVHGSLIKNNVLIGINSIILHGAEIGEYSIIGAGALVLPGQKIPANSVVLDIPSRHIRTLTENDLRLMEDTLKYYEGLIERYLRGK</sequence>
<dbReference type="GO" id="GO:0016740">
    <property type="term" value="F:transferase activity"/>
    <property type="evidence" value="ECO:0007669"/>
    <property type="project" value="UniProtKB-KW"/>
</dbReference>
<dbReference type="CDD" id="cd04645">
    <property type="entry name" value="LbH_gamma_CA_like"/>
    <property type="match status" value="1"/>
</dbReference>
<dbReference type="PANTHER" id="PTHR13061">
    <property type="entry name" value="DYNACTIN SUBUNIT P25"/>
    <property type="match status" value="1"/>
</dbReference>
<gene>
    <name evidence="1" type="ORF">ANME2D_02395</name>
</gene>
<accession>A0A062V7A1</accession>
<dbReference type="Pfam" id="PF14602">
    <property type="entry name" value="Hexapep_2"/>
    <property type="match status" value="1"/>
</dbReference>
<dbReference type="SUPFAM" id="SSF51161">
    <property type="entry name" value="Trimeric LpxA-like enzymes"/>
    <property type="match status" value="1"/>
</dbReference>
<evidence type="ECO:0000313" key="2">
    <source>
        <dbReference type="Proteomes" id="UP000027153"/>
    </source>
</evidence>
<name>A0A062V7A1_9EURY</name>
<keyword evidence="1" id="KW-0808">Transferase</keyword>
<dbReference type="PATRIC" id="fig|1392998.3.peg.2389"/>
<dbReference type="Proteomes" id="UP000027153">
    <property type="component" value="Unassembled WGS sequence"/>
</dbReference>